<evidence type="ECO:0000256" key="1">
    <source>
        <dbReference type="SAM" id="MobiDB-lite"/>
    </source>
</evidence>
<gene>
    <name evidence="3" type="ORF">BJ554DRAFT_4223</name>
</gene>
<dbReference type="Pfam" id="PF02037">
    <property type="entry name" value="SAP"/>
    <property type="match status" value="1"/>
</dbReference>
<dbReference type="InterPro" id="IPR003034">
    <property type="entry name" value="SAP_dom"/>
</dbReference>
<dbReference type="PROSITE" id="PS50800">
    <property type="entry name" value="SAP"/>
    <property type="match status" value="1"/>
</dbReference>
<feature type="compositionally biased region" description="Low complexity" evidence="1">
    <location>
        <begin position="390"/>
        <end position="409"/>
    </location>
</feature>
<dbReference type="Gene3D" id="1.10.720.30">
    <property type="entry name" value="SAP domain"/>
    <property type="match status" value="1"/>
</dbReference>
<evidence type="ECO:0000313" key="3">
    <source>
        <dbReference type="EMBL" id="KAG5456126.1"/>
    </source>
</evidence>
<dbReference type="Proteomes" id="UP000673691">
    <property type="component" value="Unassembled WGS sequence"/>
</dbReference>
<feature type="compositionally biased region" description="Low complexity" evidence="1">
    <location>
        <begin position="222"/>
        <end position="231"/>
    </location>
</feature>
<dbReference type="SMART" id="SM00513">
    <property type="entry name" value="SAP"/>
    <property type="match status" value="1"/>
</dbReference>
<comment type="caution">
    <text evidence="3">The sequence shown here is derived from an EMBL/GenBank/DDBJ whole genome shotgun (WGS) entry which is preliminary data.</text>
</comment>
<dbReference type="InterPro" id="IPR036361">
    <property type="entry name" value="SAP_dom_sf"/>
</dbReference>
<protein>
    <recommendedName>
        <fullName evidence="2">SAP domain-containing protein</fullName>
    </recommendedName>
</protein>
<name>A0A8H8DFD4_9FUNG</name>
<reference evidence="3 4" key="1">
    <citation type="journal article" name="Sci. Rep.">
        <title>Genome-scale phylogenetic analyses confirm Olpidium as the closest living zoosporic fungus to the non-flagellated, terrestrial fungi.</title>
        <authorList>
            <person name="Chang Y."/>
            <person name="Rochon D."/>
            <person name="Sekimoto S."/>
            <person name="Wang Y."/>
            <person name="Chovatia M."/>
            <person name="Sandor L."/>
            <person name="Salamov A."/>
            <person name="Grigoriev I.V."/>
            <person name="Stajich J.E."/>
            <person name="Spatafora J.W."/>
        </authorList>
    </citation>
    <scope>NUCLEOTIDE SEQUENCE [LARGE SCALE GENOMIC DNA]</scope>
    <source>
        <strain evidence="3">S191</strain>
    </source>
</reference>
<keyword evidence="4" id="KW-1185">Reference proteome</keyword>
<sequence>GGGGGARPVSKSLFFFSPHQINYHRPPGHLSAADVACAEPLEAQIGFRAPGRRPLCRSATTEFLFHSAADRQPNVSSQNYLDPFGNLEPLRNAVPNVLDSPSRQLRMVSGYAASPGALSSIASSAYSSPTFSTAGRSTAATTPGSVFHSSPEMTAALACSLPYNRAAAATANRKRANVLESRVSAEAAGTVGLFAPLPQARAFEVFSDEDAVSGTPAAASAAGAAAAGRRPSPLPIPPKTPLEASKRHRMLDEALDAVDFEDITVAELKEMLRLRGLVTTGKKAVLIDRLRSVRERIRRVKSLDFAADAAAAGEPQGRPPVYFRPPAAMAPLGSDPLVSGRIAAPTPATVRAVAAAALAPEAAFDPVAVTRGAAAAPAPGPQQLHFAALRPRPHAQQQQQQQRGARPRANSIAGGFAPCAARPPTFCQPDAAGGFLYRNPLAAAQPEADGTTAAAAAALDHDWAAAGVLLAGRHARSYPEHLEAGARQGSSPVQHYLHAQPQQPAPRYHEAPHPRDHLLQADLLGNLNARPLQMHGFQPFLTPPTFCFSPLDAEPPTPAVLGIDDALYQ</sequence>
<proteinExistence type="predicted"/>
<evidence type="ECO:0000313" key="4">
    <source>
        <dbReference type="Proteomes" id="UP000673691"/>
    </source>
</evidence>
<evidence type="ECO:0000259" key="2">
    <source>
        <dbReference type="PROSITE" id="PS50800"/>
    </source>
</evidence>
<dbReference type="OrthoDB" id="445357at2759"/>
<dbReference type="EMBL" id="JAEFCI010012242">
    <property type="protein sequence ID" value="KAG5456126.1"/>
    <property type="molecule type" value="Genomic_DNA"/>
</dbReference>
<feature type="domain" description="SAP" evidence="2">
    <location>
        <begin position="260"/>
        <end position="294"/>
    </location>
</feature>
<organism evidence="3 4">
    <name type="scientific">Olpidium bornovanus</name>
    <dbReference type="NCBI Taxonomy" id="278681"/>
    <lineage>
        <taxon>Eukaryota</taxon>
        <taxon>Fungi</taxon>
        <taxon>Fungi incertae sedis</taxon>
        <taxon>Olpidiomycota</taxon>
        <taxon>Olpidiomycotina</taxon>
        <taxon>Olpidiomycetes</taxon>
        <taxon>Olpidiales</taxon>
        <taxon>Olpidiaceae</taxon>
        <taxon>Olpidium</taxon>
    </lineage>
</organism>
<feature type="region of interest" description="Disordered" evidence="1">
    <location>
        <begin position="390"/>
        <end position="415"/>
    </location>
</feature>
<feature type="non-terminal residue" evidence="3">
    <location>
        <position position="1"/>
    </location>
</feature>
<dbReference type="AlphaFoldDB" id="A0A8H8DFD4"/>
<feature type="region of interest" description="Disordered" evidence="1">
    <location>
        <begin position="222"/>
        <end position="242"/>
    </location>
</feature>
<dbReference type="SUPFAM" id="SSF68906">
    <property type="entry name" value="SAP domain"/>
    <property type="match status" value="1"/>
</dbReference>
<accession>A0A8H8DFD4</accession>